<reference evidence="1 2" key="1">
    <citation type="submission" date="2018-11" db="EMBL/GenBank/DDBJ databases">
        <title>Draft genome sequence of Ferruginibacter sp. BO-59.</title>
        <authorList>
            <person name="Im W.T."/>
        </authorList>
    </citation>
    <scope>NUCLEOTIDE SEQUENCE [LARGE SCALE GENOMIC DNA]</scope>
    <source>
        <strain evidence="1 2">BO-59</strain>
    </source>
</reference>
<proteinExistence type="predicted"/>
<evidence type="ECO:0000313" key="1">
    <source>
        <dbReference type="EMBL" id="RNI35624.1"/>
    </source>
</evidence>
<gene>
    <name evidence="1" type="ORF">EFY79_11680</name>
</gene>
<sequence>MIFSCSEKKSPVMKKEKKIHEELTRISNLLQDTDFALQIAESQDAAYLKAQAQTPPEFLSEQEENNNITKSVKEEKIATNVAAFYAVECGIGLLRNQHGGTPAEWLNKIVNHQLNSNENLMLNRFANATWKAGQPFRRLARIKKDNFISAVFLSEEEVAKDYAQVNAAAEILLPAMQSVAEKNSDAQLQMLSELLQSKQFALQMAEHIEAVYYESIHQPVPEFLKDGEDTATLQKSYKEEKIAINLAGFYALECGLSYLATAKGLAPSDVLQSITNDKLSKEDKEILERFANATWKAGQPFRNLDRITRKTFTCFDLLPPEEVEKDWMQIKAAAAKLSGAL</sequence>
<dbReference type="Proteomes" id="UP000267223">
    <property type="component" value="Unassembled WGS sequence"/>
</dbReference>
<protein>
    <submittedName>
        <fullName evidence="1">Uncharacterized protein</fullName>
    </submittedName>
</protein>
<evidence type="ECO:0000313" key="2">
    <source>
        <dbReference type="Proteomes" id="UP000267223"/>
    </source>
</evidence>
<accession>A0A3M9NCY0</accession>
<keyword evidence="2" id="KW-1185">Reference proteome</keyword>
<comment type="caution">
    <text evidence="1">The sequence shown here is derived from an EMBL/GenBank/DDBJ whole genome shotgun (WGS) entry which is preliminary data.</text>
</comment>
<dbReference type="EMBL" id="RJJR01000009">
    <property type="protein sequence ID" value="RNI35624.1"/>
    <property type="molecule type" value="Genomic_DNA"/>
</dbReference>
<dbReference type="AlphaFoldDB" id="A0A3M9NCY0"/>
<organism evidence="1 2">
    <name type="scientific">Hanamia caeni</name>
    <dbReference type="NCBI Taxonomy" id="2294116"/>
    <lineage>
        <taxon>Bacteria</taxon>
        <taxon>Pseudomonadati</taxon>
        <taxon>Bacteroidota</taxon>
        <taxon>Chitinophagia</taxon>
        <taxon>Chitinophagales</taxon>
        <taxon>Chitinophagaceae</taxon>
        <taxon>Hanamia</taxon>
    </lineage>
</organism>
<name>A0A3M9NCY0_9BACT</name>